<organism evidence="1">
    <name type="scientific">Anguilla anguilla</name>
    <name type="common">European freshwater eel</name>
    <name type="synonym">Muraena anguilla</name>
    <dbReference type="NCBI Taxonomy" id="7936"/>
    <lineage>
        <taxon>Eukaryota</taxon>
        <taxon>Metazoa</taxon>
        <taxon>Chordata</taxon>
        <taxon>Craniata</taxon>
        <taxon>Vertebrata</taxon>
        <taxon>Euteleostomi</taxon>
        <taxon>Actinopterygii</taxon>
        <taxon>Neopterygii</taxon>
        <taxon>Teleostei</taxon>
        <taxon>Anguilliformes</taxon>
        <taxon>Anguillidae</taxon>
        <taxon>Anguilla</taxon>
    </lineage>
</organism>
<dbReference type="EMBL" id="GBXM01060436">
    <property type="protein sequence ID" value="JAH48141.1"/>
    <property type="molecule type" value="Transcribed_RNA"/>
</dbReference>
<reference evidence="1" key="2">
    <citation type="journal article" date="2015" name="Fish Shellfish Immunol.">
        <title>Early steps in the European eel (Anguilla anguilla)-Vibrio vulnificus interaction in the gills: Role of the RtxA13 toxin.</title>
        <authorList>
            <person name="Callol A."/>
            <person name="Pajuelo D."/>
            <person name="Ebbesson L."/>
            <person name="Teles M."/>
            <person name="MacKenzie S."/>
            <person name="Amaro C."/>
        </authorList>
    </citation>
    <scope>NUCLEOTIDE SEQUENCE</scope>
</reference>
<protein>
    <submittedName>
        <fullName evidence="1">Uncharacterized protein</fullName>
    </submittedName>
</protein>
<accession>A0A0E9T3D9</accession>
<proteinExistence type="predicted"/>
<name>A0A0E9T3D9_ANGAN</name>
<reference evidence="1" key="1">
    <citation type="submission" date="2014-11" db="EMBL/GenBank/DDBJ databases">
        <authorList>
            <person name="Amaro Gonzalez C."/>
        </authorList>
    </citation>
    <scope>NUCLEOTIDE SEQUENCE</scope>
</reference>
<evidence type="ECO:0000313" key="1">
    <source>
        <dbReference type="EMBL" id="JAH48141.1"/>
    </source>
</evidence>
<sequence>MLREETVVCYCMNVTIRIGA</sequence>
<dbReference type="AlphaFoldDB" id="A0A0E9T3D9"/>